<organism evidence="3 4">
    <name type="scientific">Symbiodinium necroappetens</name>
    <dbReference type="NCBI Taxonomy" id="1628268"/>
    <lineage>
        <taxon>Eukaryota</taxon>
        <taxon>Sar</taxon>
        <taxon>Alveolata</taxon>
        <taxon>Dinophyceae</taxon>
        <taxon>Suessiales</taxon>
        <taxon>Symbiodiniaceae</taxon>
        <taxon>Symbiodinium</taxon>
    </lineage>
</organism>
<dbReference type="EMBL" id="CAJNJA010029890">
    <property type="protein sequence ID" value="CAE7635666.1"/>
    <property type="molecule type" value="Genomic_DNA"/>
</dbReference>
<evidence type="ECO:0000313" key="3">
    <source>
        <dbReference type="EMBL" id="CAE7635666.1"/>
    </source>
</evidence>
<keyword evidence="1" id="KW-0175">Coiled coil</keyword>
<dbReference type="OrthoDB" id="424681at2759"/>
<feature type="coiled-coil region" evidence="1">
    <location>
        <begin position="143"/>
        <end position="203"/>
    </location>
</feature>
<evidence type="ECO:0000256" key="1">
    <source>
        <dbReference type="SAM" id="Coils"/>
    </source>
</evidence>
<protein>
    <submittedName>
        <fullName evidence="3">Uncharacterized protein</fullName>
    </submittedName>
</protein>
<evidence type="ECO:0000313" key="4">
    <source>
        <dbReference type="Proteomes" id="UP000601435"/>
    </source>
</evidence>
<feature type="compositionally biased region" description="Polar residues" evidence="2">
    <location>
        <begin position="282"/>
        <end position="292"/>
    </location>
</feature>
<evidence type="ECO:0000256" key="2">
    <source>
        <dbReference type="SAM" id="MobiDB-lite"/>
    </source>
</evidence>
<name>A0A812VKL1_9DINO</name>
<gene>
    <name evidence="3" type="ORF">SNEC2469_LOCUS17935</name>
</gene>
<reference evidence="3" key="1">
    <citation type="submission" date="2021-02" db="EMBL/GenBank/DDBJ databases">
        <authorList>
            <person name="Dougan E. K."/>
            <person name="Rhodes N."/>
            <person name="Thang M."/>
            <person name="Chan C."/>
        </authorList>
    </citation>
    <scope>NUCLEOTIDE SEQUENCE</scope>
</reference>
<dbReference type="Proteomes" id="UP000601435">
    <property type="component" value="Unassembled WGS sequence"/>
</dbReference>
<keyword evidence="4" id="KW-1185">Reference proteome</keyword>
<sequence length="374" mass="40122">MAAPASTGRAAPAPQKEYEYLELTEDQKNWISEQISGWTRKEWCDWYLTLSHEDQEWWERAAASHPQLFEQPTADAPSSAGPGLAVDSVGVEESIGFGGHQTGADAARPPDFVWPGVDSALVAPQMAEPVPFFQADAAEEEAAKAAQAALEAAMRASEEAARKAAEEAAKKAAILAAEQAAILAAEEAAKKAAEEAARKAAEDAALRVAASSPGVPEAVALPWPNLPMTTAKGGPPQRPAVVRPAVIPWKSSPQKRQAEAQDVFAMHQVNRPPPVPSKKQKTSQGAGSSTDEPGTGSGGLSSAEEKFEDSRRSTKLQSGWLCRAVALAAAWHHKDFDRLEHLATTFAKDPTFKSRLEDHMGYMARHGQDPQYNY</sequence>
<feature type="compositionally biased region" description="Basic and acidic residues" evidence="2">
    <location>
        <begin position="303"/>
        <end position="312"/>
    </location>
</feature>
<accession>A0A812VKL1</accession>
<comment type="caution">
    <text evidence="3">The sequence shown here is derived from an EMBL/GenBank/DDBJ whole genome shotgun (WGS) entry which is preliminary data.</text>
</comment>
<dbReference type="AlphaFoldDB" id="A0A812VKL1"/>
<proteinExistence type="predicted"/>
<feature type="region of interest" description="Disordered" evidence="2">
    <location>
        <begin position="269"/>
        <end position="313"/>
    </location>
</feature>